<evidence type="ECO:0000256" key="1">
    <source>
        <dbReference type="SAM" id="MobiDB-lite"/>
    </source>
</evidence>
<dbReference type="SUPFAM" id="SSF49764">
    <property type="entry name" value="HSP20-like chaperones"/>
    <property type="match status" value="1"/>
</dbReference>
<protein>
    <recommendedName>
        <fullName evidence="5">CS domain-containing protein</fullName>
    </recommendedName>
</protein>
<reference evidence="3" key="3">
    <citation type="submission" date="2015-06" db="UniProtKB">
        <authorList>
            <consortium name="EnsemblMetazoa"/>
        </authorList>
    </citation>
    <scope>IDENTIFICATION</scope>
</reference>
<organism evidence="2">
    <name type="scientific">Capitella teleta</name>
    <name type="common">Polychaete worm</name>
    <dbReference type="NCBI Taxonomy" id="283909"/>
    <lineage>
        <taxon>Eukaryota</taxon>
        <taxon>Metazoa</taxon>
        <taxon>Spiralia</taxon>
        <taxon>Lophotrochozoa</taxon>
        <taxon>Annelida</taxon>
        <taxon>Polychaeta</taxon>
        <taxon>Sedentaria</taxon>
        <taxon>Scolecida</taxon>
        <taxon>Capitellidae</taxon>
        <taxon>Capitella</taxon>
    </lineage>
</organism>
<dbReference type="EMBL" id="KB311578">
    <property type="protein sequence ID" value="ELT89019.1"/>
    <property type="molecule type" value="Genomic_DNA"/>
</dbReference>
<dbReference type="OrthoDB" id="6067941at2759"/>
<dbReference type="EnsemblMetazoa" id="CapteT188736">
    <property type="protein sequence ID" value="CapteP188736"/>
    <property type="gene ID" value="CapteG188736"/>
</dbReference>
<evidence type="ECO:0008006" key="5">
    <source>
        <dbReference type="Google" id="ProtNLM"/>
    </source>
</evidence>
<dbReference type="HOGENOM" id="CLU_1857202_0_0_1"/>
<dbReference type="EMBL" id="AMQN01003345">
    <property type="status" value="NOT_ANNOTATED_CDS"/>
    <property type="molecule type" value="Genomic_DNA"/>
</dbReference>
<dbReference type="InterPro" id="IPR008978">
    <property type="entry name" value="HSP20-like_chaperone"/>
</dbReference>
<dbReference type="Gene3D" id="2.60.40.790">
    <property type="match status" value="1"/>
</dbReference>
<evidence type="ECO:0000313" key="2">
    <source>
        <dbReference type="EMBL" id="ELT89019.1"/>
    </source>
</evidence>
<keyword evidence="4" id="KW-1185">Reference proteome</keyword>
<name>R7T664_CAPTE</name>
<reference evidence="2 4" key="2">
    <citation type="journal article" date="2013" name="Nature">
        <title>Insights into bilaterian evolution from three spiralian genomes.</title>
        <authorList>
            <person name="Simakov O."/>
            <person name="Marletaz F."/>
            <person name="Cho S.J."/>
            <person name="Edsinger-Gonzales E."/>
            <person name="Havlak P."/>
            <person name="Hellsten U."/>
            <person name="Kuo D.H."/>
            <person name="Larsson T."/>
            <person name="Lv J."/>
            <person name="Arendt D."/>
            <person name="Savage R."/>
            <person name="Osoegawa K."/>
            <person name="de Jong P."/>
            <person name="Grimwood J."/>
            <person name="Chapman J.A."/>
            <person name="Shapiro H."/>
            <person name="Aerts A."/>
            <person name="Otillar R.P."/>
            <person name="Terry A.Y."/>
            <person name="Boore J.L."/>
            <person name="Grigoriev I.V."/>
            <person name="Lindberg D.R."/>
            <person name="Seaver E.C."/>
            <person name="Weisblat D.A."/>
            <person name="Putnam N.H."/>
            <person name="Rokhsar D.S."/>
        </authorList>
    </citation>
    <scope>NUCLEOTIDE SEQUENCE</scope>
    <source>
        <strain evidence="2 4">I ESC-2004</strain>
    </source>
</reference>
<evidence type="ECO:0000313" key="3">
    <source>
        <dbReference type="EnsemblMetazoa" id="CapteP188736"/>
    </source>
</evidence>
<dbReference type="Proteomes" id="UP000014760">
    <property type="component" value="Unassembled WGS sequence"/>
</dbReference>
<dbReference type="OMA" id="EEYSWAV"/>
<dbReference type="AlphaFoldDB" id="R7T664"/>
<gene>
    <name evidence="2" type="ORF">CAPTEDRAFT_188736</name>
</gene>
<reference evidence="4" key="1">
    <citation type="submission" date="2012-12" db="EMBL/GenBank/DDBJ databases">
        <authorList>
            <person name="Hellsten U."/>
            <person name="Grimwood J."/>
            <person name="Chapman J.A."/>
            <person name="Shapiro H."/>
            <person name="Aerts A."/>
            <person name="Otillar R.P."/>
            <person name="Terry A.Y."/>
            <person name="Boore J.L."/>
            <person name="Simakov O."/>
            <person name="Marletaz F."/>
            <person name="Cho S.-J."/>
            <person name="Edsinger-Gonzales E."/>
            <person name="Havlak P."/>
            <person name="Kuo D.-H."/>
            <person name="Larsson T."/>
            <person name="Lv J."/>
            <person name="Arendt D."/>
            <person name="Savage R."/>
            <person name="Osoegawa K."/>
            <person name="de Jong P."/>
            <person name="Lindberg D.R."/>
            <person name="Seaver E.C."/>
            <person name="Weisblat D.A."/>
            <person name="Putnam N.H."/>
            <person name="Grigoriev I.V."/>
            <person name="Rokhsar D.S."/>
        </authorList>
    </citation>
    <scope>NUCLEOTIDE SEQUENCE</scope>
    <source>
        <strain evidence="4">I ESC-2004</strain>
    </source>
</reference>
<evidence type="ECO:0000313" key="4">
    <source>
        <dbReference type="Proteomes" id="UP000014760"/>
    </source>
</evidence>
<accession>R7T664</accession>
<feature type="region of interest" description="Disordered" evidence="1">
    <location>
        <begin position="1"/>
        <end position="20"/>
    </location>
</feature>
<sequence length="138" mass="15734">MADEVEAVEETFRSPLGVTTDEEGENGIRVCVVIPGLKKKTFSSDAKNASIDFKLTATGFDLQVAMETKDKKKVDKYRYQIKKLPDAVLAEKCSHKVKENQVVLMLHKEKARSWARELSEYGLECHQEEEEEEKKLVD</sequence>
<proteinExistence type="predicted"/>